<accession>A0A2S8G5G0</accession>
<protein>
    <submittedName>
        <fullName evidence="1">Uncharacterized protein</fullName>
    </submittedName>
</protein>
<name>A0A2S8G5G0_9BACT</name>
<gene>
    <name evidence="1" type="ORF">C5Y83_02790</name>
</gene>
<dbReference type="Proteomes" id="UP000238322">
    <property type="component" value="Unassembled WGS sequence"/>
</dbReference>
<proteinExistence type="predicted"/>
<dbReference type="AlphaFoldDB" id="A0A2S8G5G0"/>
<comment type="caution">
    <text evidence="1">The sequence shown here is derived from an EMBL/GenBank/DDBJ whole genome shotgun (WGS) entry which is preliminary data.</text>
</comment>
<evidence type="ECO:0000313" key="2">
    <source>
        <dbReference type="Proteomes" id="UP000238322"/>
    </source>
</evidence>
<organism evidence="1 2">
    <name type="scientific">Blastopirellula marina</name>
    <dbReference type="NCBI Taxonomy" id="124"/>
    <lineage>
        <taxon>Bacteria</taxon>
        <taxon>Pseudomonadati</taxon>
        <taxon>Planctomycetota</taxon>
        <taxon>Planctomycetia</taxon>
        <taxon>Pirellulales</taxon>
        <taxon>Pirellulaceae</taxon>
        <taxon>Blastopirellula</taxon>
    </lineage>
</organism>
<reference evidence="1 2" key="1">
    <citation type="submission" date="2018-02" db="EMBL/GenBank/DDBJ databases">
        <title>Comparative genomes isolates from brazilian mangrove.</title>
        <authorList>
            <person name="Araujo J.E."/>
            <person name="Taketani R.G."/>
            <person name="Silva M.C.P."/>
            <person name="Loureco M.V."/>
            <person name="Andreote F.D."/>
        </authorList>
    </citation>
    <scope>NUCLEOTIDE SEQUENCE [LARGE SCALE GENOMIC DNA]</scope>
    <source>
        <strain evidence="1 2">Hex-1 MGV</strain>
    </source>
</reference>
<evidence type="ECO:0000313" key="1">
    <source>
        <dbReference type="EMBL" id="PQO39689.1"/>
    </source>
</evidence>
<dbReference type="EMBL" id="PUHY01000004">
    <property type="protein sequence ID" value="PQO39689.1"/>
    <property type="molecule type" value="Genomic_DNA"/>
</dbReference>
<sequence>MFRFNVSVHARPRSMQLGPIVAIRGLRLQTLSVSPAALGEPMGASFEVAQSHLNELPRMFFEPDGSFVWVGEVGDLKPWQVDGVVYDRNASLHVVEMKGSCSETAFDTLLSAFGWPGTDLIFQLTDEGVFIDEGEFRRFAVVR</sequence>